<reference evidence="3" key="1">
    <citation type="submission" date="2016-09" db="EMBL/GenBank/DDBJ databases">
        <title>Complete Genome Sequence of Brevibacterium linens SMQ-1335.</title>
        <authorList>
            <person name="de Melo A.G."/>
            <person name="Labrie S.J."/>
            <person name="Dumaresq J."/>
            <person name="Roberts R.J."/>
            <person name="Tremblay D.M."/>
            <person name="Moineau S."/>
        </authorList>
    </citation>
    <scope>NUCLEOTIDE SEQUENCE [LARGE SCALE GENOMIC DNA]</scope>
    <source>
        <strain evidence="3">SMQ-1335</strain>
    </source>
</reference>
<dbReference type="KEGG" id="blin:BLSMQ_2902"/>
<name>A0A1D7W7I7_BREAU</name>
<organism evidence="2 3">
    <name type="scientific">Brevibacterium aurantiacum</name>
    <dbReference type="NCBI Taxonomy" id="273384"/>
    <lineage>
        <taxon>Bacteria</taxon>
        <taxon>Bacillati</taxon>
        <taxon>Actinomycetota</taxon>
        <taxon>Actinomycetes</taxon>
        <taxon>Micrococcales</taxon>
        <taxon>Brevibacteriaceae</taxon>
        <taxon>Brevibacterium</taxon>
    </lineage>
</organism>
<evidence type="ECO:0000313" key="2">
    <source>
        <dbReference type="EMBL" id="AOP54608.1"/>
    </source>
</evidence>
<dbReference type="PROSITE" id="PS50943">
    <property type="entry name" value="HTH_CROC1"/>
    <property type="match status" value="1"/>
</dbReference>
<protein>
    <recommendedName>
        <fullName evidence="1">HTH cro/C1-type domain-containing protein</fullName>
    </recommendedName>
</protein>
<dbReference type="CDD" id="cd00093">
    <property type="entry name" value="HTH_XRE"/>
    <property type="match status" value="1"/>
</dbReference>
<gene>
    <name evidence="2" type="ORF">BLSMQ_2902</name>
</gene>
<sequence length="112" mass="12503">MKTIGENVRAQRQSRNLSQTGLADALGGDWVQKTVSRIENGQDMTVTQLEQLIRVLSPQILAETNLGVMASADFVYLLNESRIAESREYLHEAYQATEHTLNMLRGIGKALE</sequence>
<dbReference type="InterPro" id="IPR010982">
    <property type="entry name" value="Lambda_DNA-bd_dom_sf"/>
</dbReference>
<evidence type="ECO:0000313" key="3">
    <source>
        <dbReference type="Proteomes" id="UP000094793"/>
    </source>
</evidence>
<accession>A0A1D7W7I7</accession>
<dbReference type="SMART" id="SM00530">
    <property type="entry name" value="HTH_XRE"/>
    <property type="match status" value="1"/>
</dbReference>
<dbReference type="InterPro" id="IPR001387">
    <property type="entry name" value="Cro/C1-type_HTH"/>
</dbReference>
<dbReference type="Pfam" id="PF01381">
    <property type="entry name" value="HTH_3"/>
    <property type="match status" value="1"/>
</dbReference>
<dbReference type="RefSeq" id="WP_069600648.1">
    <property type="nucleotide sequence ID" value="NZ_CP017150.1"/>
</dbReference>
<dbReference type="AlphaFoldDB" id="A0A1D7W7I7"/>
<feature type="domain" description="HTH cro/C1-type" evidence="1">
    <location>
        <begin position="8"/>
        <end position="61"/>
    </location>
</feature>
<proteinExistence type="predicted"/>
<dbReference type="EMBL" id="CP017150">
    <property type="protein sequence ID" value="AOP54608.1"/>
    <property type="molecule type" value="Genomic_DNA"/>
</dbReference>
<evidence type="ECO:0000259" key="1">
    <source>
        <dbReference type="PROSITE" id="PS50943"/>
    </source>
</evidence>
<dbReference type="SUPFAM" id="SSF47413">
    <property type="entry name" value="lambda repressor-like DNA-binding domains"/>
    <property type="match status" value="1"/>
</dbReference>
<dbReference type="GO" id="GO:0003677">
    <property type="term" value="F:DNA binding"/>
    <property type="evidence" value="ECO:0007669"/>
    <property type="project" value="InterPro"/>
</dbReference>
<dbReference type="Gene3D" id="1.10.260.40">
    <property type="entry name" value="lambda repressor-like DNA-binding domains"/>
    <property type="match status" value="1"/>
</dbReference>
<dbReference type="Proteomes" id="UP000094793">
    <property type="component" value="Chromosome"/>
</dbReference>